<accession>A0ABV6DT57</accession>
<feature type="compositionally biased region" description="Low complexity" evidence="1">
    <location>
        <begin position="65"/>
        <end position="79"/>
    </location>
</feature>
<evidence type="ECO:0000256" key="1">
    <source>
        <dbReference type="SAM" id="MobiDB-lite"/>
    </source>
</evidence>
<evidence type="ECO:0000313" key="4">
    <source>
        <dbReference type="Proteomes" id="UP001589776"/>
    </source>
</evidence>
<evidence type="ECO:0000256" key="2">
    <source>
        <dbReference type="SAM" id="SignalP"/>
    </source>
</evidence>
<reference evidence="3 4" key="1">
    <citation type="submission" date="2024-09" db="EMBL/GenBank/DDBJ databases">
        <authorList>
            <person name="Sun Q."/>
            <person name="Mori K."/>
        </authorList>
    </citation>
    <scope>NUCLEOTIDE SEQUENCE [LARGE SCALE GENOMIC DNA]</scope>
    <source>
        <strain evidence="3 4">CCM 7759</strain>
    </source>
</reference>
<comment type="caution">
    <text evidence="3">The sequence shown here is derived from an EMBL/GenBank/DDBJ whole genome shotgun (WGS) entry which is preliminary data.</text>
</comment>
<feature type="signal peptide" evidence="2">
    <location>
        <begin position="1"/>
        <end position="27"/>
    </location>
</feature>
<gene>
    <name evidence="3" type="ORF">ACFFK0_25295</name>
</gene>
<keyword evidence="2" id="KW-0732">Signal</keyword>
<dbReference type="RefSeq" id="WP_377473182.1">
    <property type="nucleotide sequence ID" value="NZ_JBHLWN010000102.1"/>
</dbReference>
<proteinExistence type="predicted"/>
<dbReference type="PROSITE" id="PS51257">
    <property type="entry name" value="PROKAR_LIPOPROTEIN"/>
    <property type="match status" value="1"/>
</dbReference>
<name>A0ABV6DT57_9BACL</name>
<keyword evidence="4" id="KW-1185">Reference proteome</keyword>
<organism evidence="3 4">
    <name type="scientific">Paenibacillus chartarius</name>
    <dbReference type="NCBI Taxonomy" id="747481"/>
    <lineage>
        <taxon>Bacteria</taxon>
        <taxon>Bacillati</taxon>
        <taxon>Bacillota</taxon>
        <taxon>Bacilli</taxon>
        <taxon>Bacillales</taxon>
        <taxon>Paenibacillaceae</taxon>
        <taxon>Paenibacillus</taxon>
    </lineage>
</organism>
<protein>
    <submittedName>
        <fullName evidence="3">Uncharacterized protein</fullName>
    </submittedName>
</protein>
<feature type="region of interest" description="Disordered" evidence="1">
    <location>
        <begin position="25"/>
        <end position="96"/>
    </location>
</feature>
<evidence type="ECO:0000313" key="3">
    <source>
        <dbReference type="EMBL" id="MFC0215718.1"/>
    </source>
</evidence>
<dbReference type="Proteomes" id="UP001589776">
    <property type="component" value="Unassembled WGS sequence"/>
</dbReference>
<feature type="chain" id="PRO_5047341436" evidence="2">
    <location>
        <begin position="28"/>
        <end position="263"/>
    </location>
</feature>
<dbReference type="EMBL" id="JBHLWN010000102">
    <property type="protein sequence ID" value="MFC0215718.1"/>
    <property type="molecule type" value="Genomic_DNA"/>
</dbReference>
<sequence length="263" mass="28418">MSSKARYAAAVVLVAAMISGCSTGAPAGDAQTGNKPPSMVDTAKVEQGTGAPEPVEKAPKPSDPSPGAAAPPASDAPSKTPDKPKPDAQGPVTPEQAKLTIAARATEVVTLLKNKDMGKLKTYVHPQKGVRFSPYSYVDVKKDLIFSADQIGNLLKDAKTYTWGSYDGSGELITLTFVEYFGKFVYDHDYAKAEKTAYNETLGKGNMTNNIKDVYPNAIVVEYHFSGFDKKLEGMDWASLRLIFEKADSEWMLVGLTHDQWTT</sequence>